<gene>
    <name evidence="1" type="ORF">AXE65_06525</name>
</gene>
<accession>A0A139SKG6</accession>
<evidence type="ECO:0000313" key="2">
    <source>
        <dbReference type="Proteomes" id="UP000072660"/>
    </source>
</evidence>
<comment type="caution">
    <text evidence="1">The sequence shown here is derived from an EMBL/GenBank/DDBJ whole genome shotgun (WGS) entry which is preliminary data.</text>
</comment>
<dbReference type="Proteomes" id="UP000072660">
    <property type="component" value="Unassembled WGS sequence"/>
</dbReference>
<sequence>MSRQDNALEVWLDDDLGSPCLVGTLAHDRGQIRFHYERDWLKDPRAFALDPDLSLDEPPSFRSRNWATSESSWTHRLTAGAKR</sequence>
<protein>
    <recommendedName>
        <fullName evidence="3">HipA N-terminal subdomain 1 domain-containing protein</fullName>
    </recommendedName>
</protein>
<evidence type="ECO:0000313" key="1">
    <source>
        <dbReference type="EMBL" id="KXU34987.1"/>
    </source>
</evidence>
<proteinExistence type="predicted"/>
<dbReference type="AlphaFoldDB" id="A0A139SKG6"/>
<reference evidence="1 2" key="1">
    <citation type="submission" date="2016-02" db="EMBL/GenBank/DDBJ databases">
        <authorList>
            <person name="Wen L."/>
            <person name="He K."/>
            <person name="Yang H."/>
        </authorList>
    </citation>
    <scope>NUCLEOTIDE SEQUENCE [LARGE SCALE GENOMIC DNA]</scope>
    <source>
        <strain evidence="1 2">CV58</strain>
    </source>
</reference>
<name>A0A139SKG6_9GAMM</name>
<evidence type="ECO:0008006" key="3">
    <source>
        <dbReference type="Google" id="ProtNLM"/>
    </source>
</evidence>
<dbReference type="EMBL" id="LSZO01000204">
    <property type="protein sequence ID" value="KXU34987.1"/>
    <property type="molecule type" value="Genomic_DNA"/>
</dbReference>
<organism evidence="1 2">
    <name type="scientific">Ventosimonas gracilis</name>
    <dbReference type="NCBI Taxonomy" id="1680762"/>
    <lineage>
        <taxon>Bacteria</taxon>
        <taxon>Pseudomonadati</taxon>
        <taxon>Pseudomonadota</taxon>
        <taxon>Gammaproteobacteria</taxon>
        <taxon>Pseudomonadales</taxon>
        <taxon>Ventosimonadaceae</taxon>
        <taxon>Ventosimonas</taxon>
    </lineage>
</organism>
<keyword evidence="2" id="KW-1185">Reference proteome</keyword>